<dbReference type="SUPFAM" id="SSF53474">
    <property type="entry name" value="alpha/beta-Hydrolases"/>
    <property type="match status" value="1"/>
</dbReference>
<dbReference type="InterPro" id="IPR029058">
    <property type="entry name" value="AB_hydrolase_fold"/>
</dbReference>
<dbReference type="AlphaFoldDB" id="A0A2U1KPV4"/>
<dbReference type="InterPro" id="IPR033140">
    <property type="entry name" value="Lipase_GDXG_put_SER_AS"/>
</dbReference>
<dbReference type="PANTHER" id="PTHR23024:SF670">
    <property type="entry name" value="CARBOXYLESTERASE"/>
    <property type="match status" value="1"/>
</dbReference>
<dbReference type="InterPro" id="IPR013094">
    <property type="entry name" value="AB_hydrolase_3"/>
</dbReference>
<dbReference type="Proteomes" id="UP000245207">
    <property type="component" value="Unassembled WGS sequence"/>
</dbReference>
<dbReference type="PANTHER" id="PTHR23024">
    <property type="entry name" value="ARYLACETAMIDE DEACETYLASE"/>
    <property type="match status" value="1"/>
</dbReference>
<keyword evidence="4" id="KW-0378">Hydrolase</keyword>
<evidence type="ECO:0000313" key="5">
    <source>
        <dbReference type="Proteomes" id="UP000245207"/>
    </source>
</evidence>
<keyword evidence="5" id="KW-1185">Reference proteome</keyword>
<proteinExistence type="inferred from homology"/>
<dbReference type="Pfam" id="PF07859">
    <property type="entry name" value="Abhydrolase_3"/>
    <property type="match status" value="1"/>
</dbReference>
<name>A0A2U1KPV4_ARTAN</name>
<evidence type="ECO:0000313" key="4">
    <source>
        <dbReference type="EMBL" id="PWA38723.1"/>
    </source>
</evidence>
<evidence type="ECO:0000259" key="3">
    <source>
        <dbReference type="Pfam" id="PF07859"/>
    </source>
</evidence>
<gene>
    <name evidence="4" type="ORF">CTI12_AA578750</name>
</gene>
<dbReference type="STRING" id="35608.A0A2U1KPV4"/>
<dbReference type="OrthoDB" id="408631at2759"/>
<dbReference type="Gene3D" id="3.40.50.1820">
    <property type="entry name" value="alpha/beta hydrolase"/>
    <property type="match status" value="1"/>
</dbReference>
<protein>
    <submittedName>
        <fullName evidence="4">Alpha/Beta hydrolase fold protein</fullName>
    </submittedName>
</protein>
<comment type="similarity">
    <text evidence="1">Belongs to the 'GDXG' lipolytic enzyme family.</text>
</comment>
<accession>A0A2U1KPV4</accession>
<dbReference type="EMBL" id="PKPP01015336">
    <property type="protein sequence ID" value="PWA38723.1"/>
    <property type="molecule type" value="Genomic_DNA"/>
</dbReference>
<reference evidence="4 5" key="1">
    <citation type="journal article" date="2018" name="Mol. Plant">
        <title>The genome of Artemisia annua provides insight into the evolution of Asteraceae family and artemisinin biosynthesis.</title>
        <authorList>
            <person name="Shen Q."/>
            <person name="Zhang L."/>
            <person name="Liao Z."/>
            <person name="Wang S."/>
            <person name="Yan T."/>
            <person name="Shi P."/>
            <person name="Liu M."/>
            <person name="Fu X."/>
            <person name="Pan Q."/>
            <person name="Wang Y."/>
            <person name="Lv Z."/>
            <person name="Lu X."/>
            <person name="Zhang F."/>
            <person name="Jiang W."/>
            <person name="Ma Y."/>
            <person name="Chen M."/>
            <person name="Hao X."/>
            <person name="Li L."/>
            <person name="Tang Y."/>
            <person name="Lv G."/>
            <person name="Zhou Y."/>
            <person name="Sun X."/>
            <person name="Brodelius P.E."/>
            <person name="Rose J.K.C."/>
            <person name="Tang K."/>
        </authorList>
    </citation>
    <scope>NUCLEOTIDE SEQUENCE [LARGE SCALE GENOMIC DNA]</scope>
    <source>
        <strain evidence="5">cv. Huhao1</strain>
        <tissue evidence="4">Leaf</tissue>
    </source>
</reference>
<organism evidence="4 5">
    <name type="scientific">Artemisia annua</name>
    <name type="common">Sweet wormwood</name>
    <dbReference type="NCBI Taxonomy" id="35608"/>
    <lineage>
        <taxon>Eukaryota</taxon>
        <taxon>Viridiplantae</taxon>
        <taxon>Streptophyta</taxon>
        <taxon>Embryophyta</taxon>
        <taxon>Tracheophyta</taxon>
        <taxon>Spermatophyta</taxon>
        <taxon>Magnoliopsida</taxon>
        <taxon>eudicotyledons</taxon>
        <taxon>Gunneridae</taxon>
        <taxon>Pentapetalae</taxon>
        <taxon>asterids</taxon>
        <taxon>campanulids</taxon>
        <taxon>Asterales</taxon>
        <taxon>Asteraceae</taxon>
        <taxon>Asteroideae</taxon>
        <taxon>Anthemideae</taxon>
        <taxon>Artemisiinae</taxon>
        <taxon>Artemisia</taxon>
    </lineage>
</organism>
<evidence type="ECO:0000256" key="2">
    <source>
        <dbReference type="PROSITE-ProRule" id="PRU10038"/>
    </source>
</evidence>
<dbReference type="InterPro" id="IPR050466">
    <property type="entry name" value="Carboxylest/Gibb_receptor"/>
</dbReference>
<feature type="active site" evidence="2">
    <location>
        <position position="170"/>
    </location>
</feature>
<dbReference type="GO" id="GO:0016787">
    <property type="term" value="F:hydrolase activity"/>
    <property type="evidence" value="ECO:0007669"/>
    <property type="project" value="UniProtKB-KW"/>
</dbReference>
<evidence type="ECO:0000256" key="1">
    <source>
        <dbReference type="ARBA" id="ARBA00010515"/>
    </source>
</evidence>
<sequence>MTSSFPSKYMSTSEEFPIHFHGWLRINKDGRCERFIGNDIVPAGVDLFTGVHSKDVLISRESNVFVRIYIPKTIRKRKLPTFIYYHGGGFLIESASSSTYHPTLNLITQESNVIAVSVNYRLAPEHLIPTAYEDSWEAIKWVDTHANGNGPESWLNDYADLENVYFAGDSAGANIAHNMAIRVGLSPVKFINLKGVILIHPYFGGKDPIGVEDKTKKHQHHKAFMDQMWLLANKSGVGLDDPLYNPAMDPRISDFGSLKILVCVGEKDKLKCRGLNYKKVIEKSGWKGKVVVMESKGEGHVFFLSNVSSENARILRTRICMFINPIRSKS</sequence>
<dbReference type="PROSITE" id="PS01174">
    <property type="entry name" value="LIPASE_GDXG_SER"/>
    <property type="match status" value="1"/>
</dbReference>
<comment type="caution">
    <text evidence="4">The sequence shown here is derived from an EMBL/GenBank/DDBJ whole genome shotgun (WGS) entry which is preliminary data.</text>
</comment>
<feature type="domain" description="Alpha/beta hydrolase fold-3" evidence="3">
    <location>
        <begin position="83"/>
        <end position="303"/>
    </location>
</feature>